<feature type="compositionally biased region" description="Pro residues" evidence="1">
    <location>
        <begin position="104"/>
        <end position="138"/>
    </location>
</feature>
<dbReference type="AlphaFoldDB" id="A0A0M3JH05"/>
<dbReference type="WBParaSite" id="ASIM_0000691401-mRNA-1">
    <property type="protein sequence ID" value="ASIM_0000691401-mRNA-1"/>
    <property type="gene ID" value="ASIM_0000691401"/>
</dbReference>
<proteinExistence type="predicted"/>
<accession>A0A0M3JH05</accession>
<name>A0A0M3JH05_ANISI</name>
<evidence type="ECO:0000256" key="1">
    <source>
        <dbReference type="SAM" id="MobiDB-lite"/>
    </source>
</evidence>
<feature type="compositionally biased region" description="Pro residues" evidence="1">
    <location>
        <begin position="75"/>
        <end position="87"/>
    </location>
</feature>
<feature type="region of interest" description="Disordered" evidence="1">
    <location>
        <begin position="58"/>
        <end position="148"/>
    </location>
</feature>
<protein>
    <submittedName>
        <fullName evidence="2">WH2 domain-containing protein</fullName>
    </submittedName>
</protein>
<organism evidence="2">
    <name type="scientific">Anisakis simplex</name>
    <name type="common">Herring worm</name>
    <dbReference type="NCBI Taxonomy" id="6269"/>
    <lineage>
        <taxon>Eukaryota</taxon>
        <taxon>Metazoa</taxon>
        <taxon>Ecdysozoa</taxon>
        <taxon>Nematoda</taxon>
        <taxon>Chromadorea</taxon>
        <taxon>Rhabditida</taxon>
        <taxon>Spirurina</taxon>
        <taxon>Ascaridomorpha</taxon>
        <taxon>Ascaridoidea</taxon>
        <taxon>Anisakidae</taxon>
        <taxon>Anisakis</taxon>
        <taxon>Anisakis simplex complex</taxon>
    </lineage>
</organism>
<feature type="region of interest" description="Disordered" evidence="1">
    <location>
        <begin position="29"/>
        <end position="48"/>
    </location>
</feature>
<reference evidence="2" key="1">
    <citation type="submission" date="2017-02" db="UniProtKB">
        <authorList>
            <consortium name="WormBaseParasite"/>
        </authorList>
    </citation>
    <scope>IDENTIFICATION</scope>
</reference>
<evidence type="ECO:0000313" key="2">
    <source>
        <dbReference type="WBParaSite" id="ASIM_0000691401-mRNA-1"/>
    </source>
</evidence>
<sequence length="159" mass="17202">LDRRLKELNDEKEKLLKVHDTTLDTMRRTLNEKDKVNREKQAKLESRIQELERIQDNLKAGLLEASKPATGPGSKSPPTPPPPPPGPHRISQTQSADDDTNTFPAPPSTASIPPPPPPLPPPGMLGGGVPPPPPPPPIANHTLSPPVNDVMTIKKIYST</sequence>